<proteinExistence type="predicted"/>
<accession>A0A232FFV8</accession>
<keyword evidence="2" id="KW-1185">Reference proteome</keyword>
<dbReference type="AlphaFoldDB" id="A0A232FFV8"/>
<sequence length="66" mass="7746">MSKKRTVCTMLQEHREYLVQKMPLQKLGCIKSKNPERALSTSFTVRKTYSPIFILIVVLLIWSFSK</sequence>
<evidence type="ECO:0000313" key="1">
    <source>
        <dbReference type="EMBL" id="OXU29197.1"/>
    </source>
</evidence>
<comment type="caution">
    <text evidence="1">The sequence shown here is derived from an EMBL/GenBank/DDBJ whole genome shotgun (WGS) entry which is preliminary data.</text>
</comment>
<protein>
    <submittedName>
        <fullName evidence="1">Uncharacterized protein</fullName>
    </submittedName>
</protein>
<dbReference type="EMBL" id="NNAY01000327">
    <property type="protein sequence ID" value="OXU29197.1"/>
    <property type="molecule type" value="Genomic_DNA"/>
</dbReference>
<evidence type="ECO:0000313" key="2">
    <source>
        <dbReference type="Proteomes" id="UP000215335"/>
    </source>
</evidence>
<name>A0A232FFV8_9HYME</name>
<reference evidence="1 2" key="1">
    <citation type="journal article" date="2017" name="Curr. Biol.">
        <title>The Evolution of Venom by Co-option of Single-Copy Genes.</title>
        <authorList>
            <person name="Martinson E.O."/>
            <person name="Mrinalini"/>
            <person name="Kelkar Y.D."/>
            <person name="Chang C.H."/>
            <person name="Werren J.H."/>
        </authorList>
    </citation>
    <scope>NUCLEOTIDE SEQUENCE [LARGE SCALE GENOMIC DNA]</scope>
    <source>
        <strain evidence="1 2">Alberta</strain>
        <tissue evidence="1">Whole body</tissue>
    </source>
</reference>
<gene>
    <name evidence="1" type="ORF">TSAR_003538</name>
</gene>
<dbReference type="Proteomes" id="UP000215335">
    <property type="component" value="Unassembled WGS sequence"/>
</dbReference>
<organism evidence="1 2">
    <name type="scientific">Trichomalopsis sarcophagae</name>
    <dbReference type="NCBI Taxonomy" id="543379"/>
    <lineage>
        <taxon>Eukaryota</taxon>
        <taxon>Metazoa</taxon>
        <taxon>Ecdysozoa</taxon>
        <taxon>Arthropoda</taxon>
        <taxon>Hexapoda</taxon>
        <taxon>Insecta</taxon>
        <taxon>Pterygota</taxon>
        <taxon>Neoptera</taxon>
        <taxon>Endopterygota</taxon>
        <taxon>Hymenoptera</taxon>
        <taxon>Apocrita</taxon>
        <taxon>Proctotrupomorpha</taxon>
        <taxon>Chalcidoidea</taxon>
        <taxon>Pteromalidae</taxon>
        <taxon>Pteromalinae</taxon>
        <taxon>Trichomalopsis</taxon>
    </lineage>
</organism>